<sequence length="234" mass="25429">MITHRRLVEDAAARTRLPSERVARAVKVTLAVLALHLDVPARQRLRQAVPGPARDAAYATVPRSHGTVTDFYGEVAAHLPAAPEQGRRVARAVLSLIARDDPGLARHLVENLPPGFAEAFTAPDAHPERLPGEDAPLTDRELRDALRRRPSWSGDGHRLTRTVGLPRDRVPPLLHQVEHDARELHRRVGHSVSDEGITFTVRTRSVDAVTTADLELADRIDAAVSAVGSGGRPG</sequence>
<dbReference type="RefSeq" id="WP_108955821.1">
    <property type="nucleotide sequence ID" value="NZ_BEVZ01000006.1"/>
</dbReference>
<keyword evidence="7" id="KW-1185">Reference proteome</keyword>
<dbReference type="SUPFAM" id="SSF55248">
    <property type="entry name" value="PCD-like"/>
    <property type="match status" value="1"/>
</dbReference>
<name>A0ABV2YF31_9ACTN</name>
<dbReference type="Pfam" id="PF10025">
    <property type="entry name" value="DUF2267"/>
    <property type="match status" value="1"/>
</dbReference>
<dbReference type="InterPro" id="IPR001533">
    <property type="entry name" value="Pterin_deHydtase"/>
</dbReference>
<evidence type="ECO:0000313" key="7">
    <source>
        <dbReference type="Proteomes" id="UP001550850"/>
    </source>
</evidence>
<dbReference type="Pfam" id="PF01329">
    <property type="entry name" value="Pterin_4a"/>
    <property type="match status" value="1"/>
</dbReference>
<gene>
    <name evidence="6" type="ORF">AB0E65_08910</name>
</gene>
<keyword evidence="5" id="KW-0456">Lyase</keyword>
<evidence type="ECO:0000256" key="3">
    <source>
        <dbReference type="ARBA" id="ARBA00013252"/>
    </source>
</evidence>
<comment type="catalytic activity">
    <reaction evidence="1">
        <text>(4aS,6R)-4a-hydroxy-L-erythro-5,6,7,8-tetrahydrobiopterin = (6R)-L-erythro-6,7-dihydrobiopterin + H2O</text>
        <dbReference type="Rhea" id="RHEA:11920"/>
        <dbReference type="ChEBI" id="CHEBI:15377"/>
        <dbReference type="ChEBI" id="CHEBI:15642"/>
        <dbReference type="ChEBI" id="CHEBI:43120"/>
        <dbReference type="EC" id="4.2.1.96"/>
    </reaction>
</comment>
<dbReference type="EMBL" id="JBEZUR010000009">
    <property type="protein sequence ID" value="MEU3554329.1"/>
    <property type="molecule type" value="Genomic_DNA"/>
</dbReference>
<comment type="caution">
    <text evidence="6">The sequence shown here is derived from an EMBL/GenBank/DDBJ whole genome shotgun (WGS) entry which is preliminary data.</text>
</comment>
<dbReference type="Gene3D" id="1.10.490.110">
    <property type="entry name" value="Uncharacterized conserved protein DUF2267"/>
    <property type="match status" value="1"/>
</dbReference>
<evidence type="ECO:0000313" key="6">
    <source>
        <dbReference type="EMBL" id="MEU3554329.1"/>
    </source>
</evidence>
<protein>
    <recommendedName>
        <fullName evidence="4">Putative pterin-4-alpha-carbinolamine dehydratase</fullName>
        <ecNumber evidence="3">4.2.1.96</ecNumber>
    </recommendedName>
</protein>
<evidence type="ECO:0000256" key="1">
    <source>
        <dbReference type="ARBA" id="ARBA00001554"/>
    </source>
</evidence>
<evidence type="ECO:0000256" key="5">
    <source>
        <dbReference type="ARBA" id="ARBA00023239"/>
    </source>
</evidence>
<reference evidence="6 7" key="1">
    <citation type="submission" date="2024-06" db="EMBL/GenBank/DDBJ databases">
        <title>The Natural Products Discovery Center: Release of the First 8490 Sequenced Strains for Exploring Actinobacteria Biosynthetic Diversity.</title>
        <authorList>
            <person name="Kalkreuter E."/>
            <person name="Kautsar S.A."/>
            <person name="Yang D."/>
            <person name="Bader C.D."/>
            <person name="Teijaro C.N."/>
            <person name="Fluegel L."/>
            <person name="Davis C.M."/>
            <person name="Simpson J.R."/>
            <person name="Lauterbach L."/>
            <person name="Steele A.D."/>
            <person name="Gui C."/>
            <person name="Meng S."/>
            <person name="Li G."/>
            <person name="Viehrig K."/>
            <person name="Ye F."/>
            <person name="Su P."/>
            <person name="Kiefer A.F."/>
            <person name="Nichols A."/>
            <person name="Cepeda A.J."/>
            <person name="Yan W."/>
            <person name="Fan B."/>
            <person name="Jiang Y."/>
            <person name="Adhikari A."/>
            <person name="Zheng C.-J."/>
            <person name="Schuster L."/>
            <person name="Cowan T.M."/>
            <person name="Smanski M.J."/>
            <person name="Chevrette M.G."/>
            <person name="De Carvalho L.P.S."/>
            <person name="Shen B."/>
        </authorList>
    </citation>
    <scope>NUCLEOTIDE SEQUENCE [LARGE SCALE GENOMIC DNA]</scope>
    <source>
        <strain evidence="6 7">NPDC038104</strain>
    </source>
</reference>
<accession>A0ABV2YF31</accession>
<dbReference type="Proteomes" id="UP001550850">
    <property type="component" value="Unassembled WGS sequence"/>
</dbReference>
<organism evidence="6 7">
    <name type="scientific">Streptomyces fragilis</name>
    <dbReference type="NCBI Taxonomy" id="67301"/>
    <lineage>
        <taxon>Bacteria</taxon>
        <taxon>Bacillati</taxon>
        <taxon>Actinomycetota</taxon>
        <taxon>Actinomycetes</taxon>
        <taxon>Kitasatosporales</taxon>
        <taxon>Streptomycetaceae</taxon>
        <taxon>Streptomyces</taxon>
    </lineage>
</organism>
<comment type="similarity">
    <text evidence="2">Belongs to the pterin-4-alpha-carbinolamine dehydratase family.</text>
</comment>
<dbReference type="InterPro" id="IPR018727">
    <property type="entry name" value="DUF2267"/>
</dbReference>
<dbReference type="EC" id="4.2.1.96" evidence="3"/>
<dbReference type="InterPro" id="IPR038282">
    <property type="entry name" value="DUF2267_sf"/>
</dbReference>
<evidence type="ECO:0000256" key="2">
    <source>
        <dbReference type="ARBA" id="ARBA00006472"/>
    </source>
</evidence>
<proteinExistence type="inferred from homology"/>
<dbReference type="InterPro" id="IPR036428">
    <property type="entry name" value="PCD_sf"/>
</dbReference>
<evidence type="ECO:0000256" key="4">
    <source>
        <dbReference type="ARBA" id="ARBA00021735"/>
    </source>
</evidence>